<organism evidence="1 2">
    <name type="scientific">Ideonella lacteola</name>
    <dbReference type="NCBI Taxonomy" id="2984193"/>
    <lineage>
        <taxon>Bacteria</taxon>
        <taxon>Pseudomonadati</taxon>
        <taxon>Pseudomonadota</taxon>
        <taxon>Betaproteobacteria</taxon>
        <taxon>Burkholderiales</taxon>
        <taxon>Sphaerotilaceae</taxon>
        <taxon>Ideonella</taxon>
    </lineage>
</organism>
<comment type="caution">
    <text evidence="1">The sequence shown here is derived from an EMBL/GenBank/DDBJ whole genome shotgun (WGS) entry which is preliminary data.</text>
</comment>
<dbReference type="InterPro" id="IPR014262">
    <property type="entry name" value="HAF_rpt"/>
</dbReference>
<protein>
    <submittedName>
        <fullName evidence="1">DUF3466 family protein</fullName>
    </submittedName>
</protein>
<dbReference type="EMBL" id="JBBUTG010000031">
    <property type="protein sequence ID" value="MEK8034613.1"/>
    <property type="molecule type" value="Genomic_DNA"/>
</dbReference>
<accession>A0ABU9BXA5</accession>
<dbReference type="NCBIfam" id="TIGR02913">
    <property type="entry name" value="HAF_rpt"/>
    <property type="match status" value="3"/>
</dbReference>
<dbReference type="InterPro" id="IPR022562">
    <property type="entry name" value="DUF3466"/>
</dbReference>
<dbReference type="Pfam" id="PF11949">
    <property type="entry name" value="DUF3466"/>
    <property type="match status" value="1"/>
</dbReference>
<gene>
    <name evidence="1" type="ORF">AACH06_27675</name>
</gene>
<sequence length="241" mass="24760">MLHAMLFNGTQTIDLGIVDTSGGIGCTLGSSASALNDKGQVAGACTVGDGEHYVAFLWQSGVLKTLGTLGGAASGAAAINRKGHVVGDSERSDSFTHAYVYRNGRMRDLGVLEGDLNSTATGINDAGLIVGNSFGAGGSHAFIHQDGVNTRLPMISGAQSSSASDINNLGWVVGQAYGPKTNHGWVYDGNAVYDLNLLLTNADPRYTVKAARRIADNGHIAADVVDGQSGRTVGATLVPVK</sequence>
<evidence type="ECO:0000313" key="2">
    <source>
        <dbReference type="Proteomes" id="UP001371218"/>
    </source>
</evidence>
<dbReference type="Proteomes" id="UP001371218">
    <property type="component" value="Unassembled WGS sequence"/>
</dbReference>
<keyword evidence="2" id="KW-1185">Reference proteome</keyword>
<name>A0ABU9BXA5_9BURK</name>
<evidence type="ECO:0000313" key="1">
    <source>
        <dbReference type="EMBL" id="MEK8034613.1"/>
    </source>
</evidence>
<reference evidence="1 2" key="1">
    <citation type="submission" date="2024-04" db="EMBL/GenBank/DDBJ databases">
        <title>Novel species of the genus Ideonella isolated from streams.</title>
        <authorList>
            <person name="Lu H."/>
        </authorList>
    </citation>
    <scope>NUCLEOTIDE SEQUENCE [LARGE SCALE GENOMIC DNA]</scope>
    <source>
        <strain evidence="1 2">DXS29W</strain>
    </source>
</reference>
<proteinExistence type="predicted"/>
<dbReference type="RefSeq" id="WP_341429041.1">
    <property type="nucleotide sequence ID" value="NZ_JBBUTG010000031.1"/>
</dbReference>